<keyword evidence="1" id="KW-0175">Coiled coil</keyword>
<gene>
    <name evidence="3" type="ORF">F8C82_05265</name>
</gene>
<dbReference type="AlphaFoldDB" id="A0A6L3ZIS5"/>
<evidence type="ECO:0000313" key="4">
    <source>
        <dbReference type="Proteomes" id="UP000484164"/>
    </source>
</evidence>
<keyword evidence="2" id="KW-1133">Transmembrane helix</keyword>
<dbReference type="OrthoDB" id="1119072at2"/>
<evidence type="ECO:0000256" key="2">
    <source>
        <dbReference type="SAM" id="Phobius"/>
    </source>
</evidence>
<dbReference type="Proteomes" id="UP000484164">
    <property type="component" value="Unassembled WGS sequence"/>
</dbReference>
<feature type="transmembrane region" description="Helical" evidence="2">
    <location>
        <begin position="41"/>
        <end position="61"/>
    </location>
</feature>
<dbReference type="InterPro" id="IPR036680">
    <property type="entry name" value="SPOR-like_sf"/>
</dbReference>
<proteinExistence type="predicted"/>
<accession>A0A6L3ZIS5</accession>
<name>A0A6L3ZIS5_9FLAO</name>
<organism evidence="3 4">
    <name type="scientific">Phaeocystidibacter marisrubri</name>
    <dbReference type="NCBI Taxonomy" id="1577780"/>
    <lineage>
        <taxon>Bacteria</taxon>
        <taxon>Pseudomonadati</taxon>
        <taxon>Bacteroidota</taxon>
        <taxon>Flavobacteriia</taxon>
        <taxon>Flavobacteriales</taxon>
        <taxon>Phaeocystidibacteraceae</taxon>
        <taxon>Phaeocystidibacter</taxon>
    </lineage>
</organism>
<evidence type="ECO:0000256" key="1">
    <source>
        <dbReference type="SAM" id="Coils"/>
    </source>
</evidence>
<evidence type="ECO:0008006" key="5">
    <source>
        <dbReference type="Google" id="ProtNLM"/>
    </source>
</evidence>
<keyword evidence="2" id="KW-0812">Transmembrane</keyword>
<protein>
    <recommendedName>
        <fullName evidence="5">SPOR domain-containing protein</fullName>
    </recommendedName>
</protein>
<keyword evidence="2" id="KW-0472">Membrane</keyword>
<dbReference type="SUPFAM" id="SSF110997">
    <property type="entry name" value="Sporulation related repeat"/>
    <property type="match status" value="1"/>
</dbReference>
<dbReference type="RefSeq" id="WP_151692502.1">
    <property type="nucleotide sequence ID" value="NZ_BMGX01000002.1"/>
</dbReference>
<dbReference type="GO" id="GO:0042834">
    <property type="term" value="F:peptidoglycan binding"/>
    <property type="evidence" value="ECO:0007669"/>
    <property type="project" value="InterPro"/>
</dbReference>
<dbReference type="EMBL" id="WBVQ01000001">
    <property type="protein sequence ID" value="KAB2817814.1"/>
    <property type="molecule type" value="Genomic_DNA"/>
</dbReference>
<keyword evidence="4" id="KW-1185">Reference proteome</keyword>
<comment type="caution">
    <text evidence="3">The sequence shown here is derived from an EMBL/GenBank/DDBJ whole genome shotgun (WGS) entry which is preliminary data.</text>
</comment>
<evidence type="ECO:0000313" key="3">
    <source>
        <dbReference type="EMBL" id="KAB2817814.1"/>
    </source>
</evidence>
<feature type="coiled-coil region" evidence="1">
    <location>
        <begin position="4"/>
        <end position="31"/>
    </location>
</feature>
<sequence length="183" mass="20720">MFVSRETQEKIDKLEADNLALRQQLGDLEEAQTTSNPWKPVGLVFIVLFLLAAGFGVYTHFFTQPKDPFEHIPIVTKTGLDDWHAIPDSGIAYHVQIGAFKEFDLSPYQADLESVYLFKNDSLQRITLGKFVRFNQAQEFQEKVVDLGLDFAYITAYKDGEAIGLMKAIKSESSTESDSKEME</sequence>
<reference evidence="3 4" key="1">
    <citation type="submission" date="2019-10" db="EMBL/GenBank/DDBJ databases">
        <title>Genome sequence of Phaeocystidibacter marisrubri JCM30614 (type strain).</title>
        <authorList>
            <person name="Bowman J.P."/>
        </authorList>
    </citation>
    <scope>NUCLEOTIDE SEQUENCE [LARGE SCALE GENOMIC DNA]</scope>
    <source>
        <strain evidence="3 4">JCM 30614</strain>
    </source>
</reference>